<protein>
    <submittedName>
        <fullName evidence="3">Uncharacterized protein</fullName>
    </submittedName>
</protein>
<dbReference type="AlphaFoldDB" id="B2I8R8"/>
<feature type="transmembrane region" description="Helical" evidence="2">
    <location>
        <begin position="6"/>
        <end position="24"/>
    </location>
</feature>
<evidence type="ECO:0000313" key="3">
    <source>
        <dbReference type="EMBL" id="ACB93259.1"/>
    </source>
</evidence>
<dbReference type="Proteomes" id="UP000001698">
    <property type="component" value="Chromosome"/>
</dbReference>
<evidence type="ECO:0000256" key="1">
    <source>
        <dbReference type="SAM" id="MobiDB-lite"/>
    </source>
</evidence>
<dbReference type="GeneID" id="93905604"/>
<reference evidence="3 4" key="1">
    <citation type="journal article" date="2010" name="J. Bacteriol.">
        <title>Whole genome sequences of two Xylella fastidiosa strains (M12 and M23) causing almond leaf scorch disease in California.</title>
        <authorList>
            <person name="Chen J."/>
            <person name="Xie G."/>
            <person name="Han S."/>
            <person name="Chertkov O."/>
            <person name="Sims D."/>
            <person name="Civerolo E.L."/>
        </authorList>
    </citation>
    <scope>NUCLEOTIDE SEQUENCE [LARGE SCALE GENOMIC DNA]</scope>
    <source>
        <strain evidence="3 4">M23</strain>
    </source>
</reference>
<evidence type="ECO:0000256" key="2">
    <source>
        <dbReference type="SAM" id="Phobius"/>
    </source>
</evidence>
<sequence>MSVSLLLQYVVIALAVLVSVFVVVRKYLPGTWGRVCGVLGGYLTRPGLPVWIQRLGYRLAPRMRRVGACHGCDNCTSGSGGGGGKRSEQGVSRHSLERQ</sequence>
<dbReference type="EMBL" id="CP001011">
    <property type="protein sequence ID" value="ACB93259.1"/>
    <property type="molecule type" value="Genomic_DNA"/>
</dbReference>
<dbReference type="KEGG" id="xfn:XfasM23_1859"/>
<keyword evidence="2" id="KW-0812">Transmembrane</keyword>
<organism evidence="3 4">
    <name type="scientific">Xylella fastidiosa (strain M23)</name>
    <dbReference type="NCBI Taxonomy" id="405441"/>
    <lineage>
        <taxon>Bacteria</taxon>
        <taxon>Pseudomonadati</taxon>
        <taxon>Pseudomonadota</taxon>
        <taxon>Gammaproteobacteria</taxon>
        <taxon>Lysobacterales</taxon>
        <taxon>Lysobacteraceae</taxon>
        <taxon>Xylella</taxon>
    </lineage>
</organism>
<keyword evidence="2" id="KW-1133">Transmembrane helix</keyword>
<proteinExistence type="predicted"/>
<accession>B2I8R8</accession>
<name>B2I8R8_XYLF2</name>
<dbReference type="InterPro" id="IPR046494">
    <property type="entry name" value="DUF6587"/>
</dbReference>
<dbReference type="HOGENOM" id="CLU_173089_1_0_6"/>
<dbReference type="RefSeq" id="WP_004089651.1">
    <property type="nucleotide sequence ID" value="NC_010577.1"/>
</dbReference>
<feature type="region of interest" description="Disordered" evidence="1">
    <location>
        <begin position="75"/>
        <end position="99"/>
    </location>
</feature>
<keyword evidence="2" id="KW-0472">Membrane</keyword>
<dbReference type="Pfam" id="PF20228">
    <property type="entry name" value="DUF6587"/>
    <property type="match status" value="1"/>
</dbReference>
<gene>
    <name evidence="3" type="ordered locus">XfasM23_1859</name>
</gene>
<evidence type="ECO:0000313" key="4">
    <source>
        <dbReference type="Proteomes" id="UP000001698"/>
    </source>
</evidence>